<evidence type="ECO:0000313" key="13">
    <source>
        <dbReference type="Proteomes" id="UP001183607"/>
    </source>
</evidence>
<comment type="subcellular location">
    <subcellularLocation>
        <location evidence="1">Cell membrane</location>
        <topology evidence="1">Multi-pass membrane protein</topology>
    </subcellularLocation>
</comment>
<keyword evidence="6 11" id="KW-0812">Transmembrane</keyword>
<dbReference type="Proteomes" id="UP001183607">
    <property type="component" value="Unassembled WGS sequence"/>
</dbReference>
<dbReference type="PANTHER" id="PTHR32196">
    <property type="entry name" value="ABC TRANSPORTER PERMEASE PROTEIN YPHD-RELATED-RELATED"/>
    <property type="match status" value="1"/>
</dbReference>
<dbReference type="CDD" id="cd06579">
    <property type="entry name" value="TM_PBP1_transp_AraH_like"/>
    <property type="match status" value="1"/>
</dbReference>
<evidence type="ECO:0000256" key="6">
    <source>
        <dbReference type="ARBA" id="ARBA00022692"/>
    </source>
</evidence>
<feature type="transmembrane region" description="Helical" evidence="11">
    <location>
        <begin position="175"/>
        <end position="197"/>
    </location>
</feature>
<feature type="transmembrane region" description="Helical" evidence="11">
    <location>
        <begin position="107"/>
        <end position="128"/>
    </location>
</feature>
<protein>
    <recommendedName>
        <fullName evidence="10">Autoinducer 2 import system permease protein LsrC</fullName>
    </recommendedName>
</protein>
<evidence type="ECO:0000256" key="9">
    <source>
        <dbReference type="ARBA" id="ARBA00025439"/>
    </source>
</evidence>
<evidence type="ECO:0000256" key="11">
    <source>
        <dbReference type="SAM" id="Phobius"/>
    </source>
</evidence>
<gene>
    <name evidence="12" type="ORF">RM574_13415</name>
</gene>
<accession>A0ABD5E664</accession>
<evidence type="ECO:0000256" key="2">
    <source>
        <dbReference type="ARBA" id="ARBA00011262"/>
    </source>
</evidence>
<dbReference type="GO" id="GO:0005886">
    <property type="term" value="C:plasma membrane"/>
    <property type="evidence" value="ECO:0007669"/>
    <property type="project" value="UniProtKB-SubCell"/>
</dbReference>
<feature type="transmembrane region" description="Helical" evidence="11">
    <location>
        <begin position="58"/>
        <end position="77"/>
    </location>
</feature>
<evidence type="ECO:0000313" key="12">
    <source>
        <dbReference type="EMBL" id="MDT0416486.1"/>
    </source>
</evidence>
<evidence type="ECO:0000256" key="5">
    <source>
        <dbReference type="ARBA" id="ARBA00022519"/>
    </source>
</evidence>
<comment type="subunit">
    <text evidence="2">The complex is composed of two ATP-binding proteins (LsrA), two transmembrane proteins (LsrC and LsrD) and a solute-binding protein (LsrB).</text>
</comment>
<evidence type="ECO:0000256" key="8">
    <source>
        <dbReference type="ARBA" id="ARBA00023136"/>
    </source>
</evidence>
<dbReference type="AlphaFoldDB" id="A0ABD5E664"/>
<feature type="transmembrane region" description="Helical" evidence="11">
    <location>
        <begin position="228"/>
        <end position="247"/>
    </location>
</feature>
<keyword evidence="7 11" id="KW-1133">Transmembrane helix</keyword>
<dbReference type="PANTHER" id="PTHR32196:SF29">
    <property type="entry name" value="AUTOINDUCER 2 IMPORT SYSTEM PERMEASE PROTEIN LSRC"/>
    <property type="match status" value="1"/>
</dbReference>
<comment type="function">
    <text evidence="9">Part of the ABC transporter complex LsrABCD involved in autoinducer 2 (AI-2) import. Probably responsible for the translocation of the substrate across the membrane.</text>
</comment>
<dbReference type="EMBL" id="JAVRER010000017">
    <property type="protein sequence ID" value="MDT0416486.1"/>
    <property type="molecule type" value="Genomic_DNA"/>
</dbReference>
<evidence type="ECO:0000256" key="1">
    <source>
        <dbReference type="ARBA" id="ARBA00004651"/>
    </source>
</evidence>
<evidence type="ECO:0000256" key="7">
    <source>
        <dbReference type="ARBA" id="ARBA00022989"/>
    </source>
</evidence>
<evidence type="ECO:0000256" key="10">
    <source>
        <dbReference type="ARBA" id="ARBA00039382"/>
    </source>
</evidence>
<dbReference type="InterPro" id="IPR001851">
    <property type="entry name" value="ABC_transp_permease"/>
</dbReference>
<comment type="caution">
    <text evidence="12">The sequence shown here is derived from an EMBL/GenBank/DDBJ whole genome shotgun (WGS) entry which is preliminary data.</text>
</comment>
<evidence type="ECO:0000256" key="3">
    <source>
        <dbReference type="ARBA" id="ARBA00022448"/>
    </source>
</evidence>
<keyword evidence="3" id="KW-0813">Transport</keyword>
<evidence type="ECO:0000256" key="4">
    <source>
        <dbReference type="ARBA" id="ARBA00022475"/>
    </source>
</evidence>
<name>A0ABD5E664_9ACTN</name>
<feature type="transmembrane region" description="Helical" evidence="11">
    <location>
        <begin position="29"/>
        <end position="46"/>
    </location>
</feature>
<proteinExistence type="predicted"/>
<feature type="transmembrane region" description="Helical" evidence="11">
    <location>
        <begin position="259"/>
        <end position="279"/>
    </location>
</feature>
<feature type="transmembrane region" description="Helical" evidence="11">
    <location>
        <begin position="135"/>
        <end position="155"/>
    </location>
</feature>
<keyword evidence="8 11" id="KW-0472">Membrane</keyword>
<organism evidence="12 13">
    <name type="scientific">Streptomyces evansiae</name>
    <dbReference type="NCBI Taxonomy" id="3075535"/>
    <lineage>
        <taxon>Bacteria</taxon>
        <taxon>Bacillati</taxon>
        <taxon>Actinomycetota</taxon>
        <taxon>Actinomycetes</taxon>
        <taxon>Kitasatosporales</taxon>
        <taxon>Streptomycetaceae</taxon>
        <taxon>Streptomyces</taxon>
    </lineage>
</organism>
<dbReference type="RefSeq" id="WP_093853873.1">
    <property type="nucleotide sequence ID" value="NZ_JAVRER010000017.1"/>
</dbReference>
<keyword evidence="5" id="KW-0997">Cell inner membrane</keyword>
<keyword evidence="4" id="KW-1003">Cell membrane</keyword>
<reference evidence="13" key="1">
    <citation type="submission" date="2023-07" db="EMBL/GenBank/DDBJ databases">
        <title>30 novel species of actinomycetes from the DSMZ collection.</title>
        <authorList>
            <person name="Nouioui I."/>
        </authorList>
    </citation>
    <scope>NUCLEOTIDE SEQUENCE [LARGE SCALE GENOMIC DNA]</scope>
    <source>
        <strain evidence="13">DSM 41982</strain>
    </source>
</reference>
<sequence length="348" mass="35505">MSASTAPVPATTSAPGRKLLDRVLKARELAVAAVLVVMLLATQLSHTGFLSQQGIKDLLLNATILVLVATGQAVVVLTRNVDLSVGSVLGISAFAAGDYLHGGGSPWIAVLYAVAVGAVFGLLNGALVSLGKVPALVVTLGTLYIVRGIDSVWVGSRQIVAADLPDGFVDFGHDGVWAVPYLAVLALAVLLAVGYWLRHYRGGRELYALGSSPEAATLAGVAVRRRVLTAYVLCGVLAGLAGALYLARFGNVDSATGNGYELTVVSAVVVGGVAFTGGAGTVYGAALGALLLTSINSVLPALGVSSVWVTAINGVLLLLAIAVDRVLALRVAAVLRKQAGRKRSARHA</sequence>
<dbReference type="Pfam" id="PF02653">
    <property type="entry name" value="BPD_transp_2"/>
    <property type="match status" value="1"/>
</dbReference>